<reference evidence="3 4" key="1">
    <citation type="journal article" date="2019" name="Sci. Rep.">
        <title>Extended insight into the Mycobacterium chelonae-abscessus complex through whole genome sequencing of Mycobacterium salmoniphilum outbreak and Mycobacterium salmoniphilum-like strains.</title>
        <authorList>
            <person name="Behra P.R.K."/>
            <person name="Das S."/>
            <person name="Pettersson B.M.F."/>
            <person name="Shirreff L."/>
            <person name="DuCote T."/>
            <person name="Jacobsson K.G."/>
            <person name="Ennis D.G."/>
            <person name="Kirsebom L.A."/>
        </authorList>
    </citation>
    <scope>NUCLEOTIDE SEQUENCE [LARGE SCALE GENOMIC DNA]</scope>
    <source>
        <strain evidence="2 3">CCUG 60883</strain>
        <strain evidence="1 4">CCUG 60885</strain>
    </source>
</reference>
<organism evidence="1 4">
    <name type="scientific">Mycobacteroides salmoniphilum</name>
    <dbReference type="NCBI Taxonomy" id="404941"/>
    <lineage>
        <taxon>Bacteria</taxon>
        <taxon>Bacillati</taxon>
        <taxon>Actinomycetota</taxon>
        <taxon>Actinomycetes</taxon>
        <taxon>Mycobacteriales</taxon>
        <taxon>Mycobacteriaceae</taxon>
        <taxon>Mycobacteroides</taxon>
    </lineage>
</organism>
<sequence length="325" mass="35054">MEPPTGKFVDTGRGGHFYRENEAMFKHLLALSPEEQAILKVDVATGESTVLVAGLSVVPDGIAVDREHGHVYWTNMGYPDVPTDRAAESEADFDFYRKNGSLERACLDGNERTWLLPEGSFVTGKQLIGAWSQGRLYWGDREGAAVRSVRLDGTDLRAEIVTAASEADRRVVRNQCVGVAVDEQAGLLYWTQKGAAKAGDGRIFRTSLNTPIADRTVEVLWSGLPEPIDLELDTASGVLYWTDRGAPPLGNTLNRATIPAPGERGGEVTVLSENFHEAIGLAVDKEAGLAYVSDHSGEIRAVALDGGREYKVFQGSGILNGIAGI</sequence>
<dbReference type="PANTHER" id="PTHR46513">
    <property type="entry name" value="VITELLOGENIN RECEPTOR-LIKE PROTEIN-RELATED-RELATED"/>
    <property type="match status" value="1"/>
</dbReference>
<dbReference type="InterPro" id="IPR050778">
    <property type="entry name" value="Cueball_EGF_LRP_Nidogen"/>
</dbReference>
<gene>
    <name evidence="2" type="ORF">CCUG60883_02796</name>
    <name evidence="1" type="ORF">CCUG60885_02539</name>
</gene>
<accession>A0A4V3I008</accession>
<dbReference type="InterPro" id="IPR000033">
    <property type="entry name" value="LDLR_classB_rpt"/>
</dbReference>
<dbReference type="EMBL" id="PECK01000003">
    <property type="protein sequence ID" value="TDZ96395.1"/>
    <property type="molecule type" value="Genomic_DNA"/>
</dbReference>
<proteinExistence type="predicted"/>
<keyword evidence="3" id="KW-1185">Reference proteome</keyword>
<comment type="caution">
    <text evidence="1">The sequence shown here is derived from an EMBL/GenBank/DDBJ whole genome shotgun (WGS) entry which is preliminary data.</text>
</comment>
<dbReference type="AlphaFoldDB" id="A0A4V3I008"/>
<dbReference type="SMART" id="SM00135">
    <property type="entry name" value="LY"/>
    <property type="match status" value="3"/>
</dbReference>
<dbReference type="EMBL" id="PECM01000008">
    <property type="protein sequence ID" value="TEA05490.1"/>
    <property type="molecule type" value="Genomic_DNA"/>
</dbReference>
<dbReference type="SUPFAM" id="SSF63825">
    <property type="entry name" value="YWTD domain"/>
    <property type="match status" value="1"/>
</dbReference>
<dbReference type="Gene3D" id="2.120.10.30">
    <property type="entry name" value="TolB, C-terminal domain"/>
    <property type="match status" value="2"/>
</dbReference>
<evidence type="ECO:0008006" key="5">
    <source>
        <dbReference type="Google" id="ProtNLM"/>
    </source>
</evidence>
<evidence type="ECO:0000313" key="1">
    <source>
        <dbReference type="EMBL" id="TDZ96395.1"/>
    </source>
</evidence>
<evidence type="ECO:0000313" key="4">
    <source>
        <dbReference type="Proteomes" id="UP000295685"/>
    </source>
</evidence>
<evidence type="ECO:0000313" key="3">
    <source>
        <dbReference type="Proteomes" id="UP000294844"/>
    </source>
</evidence>
<name>A0A4V3I008_9MYCO</name>
<evidence type="ECO:0000313" key="2">
    <source>
        <dbReference type="EMBL" id="TEA05490.1"/>
    </source>
</evidence>
<dbReference type="Proteomes" id="UP000294844">
    <property type="component" value="Unassembled WGS sequence"/>
</dbReference>
<dbReference type="PANTHER" id="PTHR46513:SF41">
    <property type="entry name" value="LOW-DENSITY LIPOPROTEIN RECEPTOR-RELATED PROTEIN"/>
    <property type="match status" value="1"/>
</dbReference>
<protein>
    <recommendedName>
        <fullName evidence="5">Low-density lipoprotein receptor repeat class B</fullName>
    </recommendedName>
</protein>
<dbReference type="SUPFAM" id="SSF101898">
    <property type="entry name" value="NHL repeat"/>
    <property type="match status" value="1"/>
</dbReference>
<dbReference type="Proteomes" id="UP000295685">
    <property type="component" value="Unassembled WGS sequence"/>
</dbReference>
<dbReference type="InterPro" id="IPR011042">
    <property type="entry name" value="6-blade_b-propeller_TolB-like"/>
</dbReference>